<comment type="caution">
    <text evidence="2">The sequence shown here is derived from an EMBL/GenBank/DDBJ whole genome shotgun (WGS) entry which is preliminary data.</text>
</comment>
<sequence length="501" mass="54817">MPDSDRSKPADVCLILEGSYPFVHGGVSTWTQDLIAGLPDLSFEVLAIESGARRRKPKYTFPPNVVGFSTISIDGTRRPGSRPPRGAASAGLDAGTLAKTFLGGDLSAFARFVQALSPPGAAERVLDRHAQWTLARDMVDVFTPGASFLQFFYTWSTVFTGLVQCVSAPLPRARCYHAITTGFAGLVAARARLQQDARIILTEHGIYTNERRIDLMLSSDLHESFLDMDEDSQARRDIRDLLIEVFESFARLCYASCDDIVALSGIGQREQRLLGADPARTLVIPNGIDPDRFATVRRKDPGQRVAFIGRVVPIKDVETFIRAAGLVRERLPDVEALVVGPTDEDPAYHRRCVALTRDLGLSDCVTFTGRRKIEEIFAEVDVVVLTSLSESQPLILLEAGAAGLPCVSTDVGAAREMLEGAAREIPPLGPGGIVTGLLDPVQTADAICRLLEDPDLARRFGETQRQRVGTYYRQIDTLDTYRGLYSSGVRSAHFRELAWPA</sequence>
<proteinExistence type="predicted"/>
<reference evidence="2 3" key="1">
    <citation type="submission" date="2019-09" db="EMBL/GenBank/DDBJ databases">
        <authorList>
            <person name="Park J.-S."/>
            <person name="Choi H.-J."/>
        </authorList>
    </citation>
    <scope>NUCLEOTIDE SEQUENCE [LARGE SCALE GENOMIC DNA]</scope>
    <source>
        <strain evidence="2 3">176SS1-4</strain>
    </source>
</reference>
<dbReference type="AlphaFoldDB" id="A0A5J5GPI2"/>
<dbReference type="NCBIfam" id="NF038011">
    <property type="entry name" value="PelF"/>
    <property type="match status" value="1"/>
</dbReference>
<dbReference type="SUPFAM" id="SSF53756">
    <property type="entry name" value="UDP-Glycosyltransferase/glycogen phosphorylase"/>
    <property type="match status" value="1"/>
</dbReference>
<dbReference type="EMBL" id="VYQE01000002">
    <property type="protein sequence ID" value="KAA9009434.1"/>
    <property type="molecule type" value="Genomic_DNA"/>
</dbReference>
<dbReference type="Gene3D" id="3.40.50.2000">
    <property type="entry name" value="Glycogen Phosphorylase B"/>
    <property type="match status" value="2"/>
</dbReference>
<organism evidence="2 3">
    <name type="scientific">Histidinibacterium aquaticum</name>
    <dbReference type="NCBI Taxonomy" id="2613962"/>
    <lineage>
        <taxon>Bacteria</taxon>
        <taxon>Pseudomonadati</taxon>
        <taxon>Pseudomonadota</taxon>
        <taxon>Alphaproteobacteria</taxon>
        <taxon>Rhodobacterales</taxon>
        <taxon>Paracoccaceae</taxon>
        <taxon>Histidinibacterium</taxon>
    </lineage>
</organism>
<gene>
    <name evidence="2" type="ORF">F3S47_09335</name>
</gene>
<dbReference type="PANTHER" id="PTHR12526">
    <property type="entry name" value="GLYCOSYLTRANSFERASE"/>
    <property type="match status" value="1"/>
</dbReference>
<evidence type="ECO:0000313" key="3">
    <source>
        <dbReference type="Proteomes" id="UP000326554"/>
    </source>
</evidence>
<evidence type="ECO:0000313" key="2">
    <source>
        <dbReference type="EMBL" id="KAA9009434.1"/>
    </source>
</evidence>
<dbReference type="Pfam" id="PF13692">
    <property type="entry name" value="Glyco_trans_1_4"/>
    <property type="match status" value="1"/>
</dbReference>
<evidence type="ECO:0000259" key="1">
    <source>
        <dbReference type="Pfam" id="PF11997"/>
    </source>
</evidence>
<accession>A0A5J5GPI2</accession>
<dbReference type="PANTHER" id="PTHR12526:SF608">
    <property type="entry name" value="PELF"/>
    <property type="match status" value="1"/>
</dbReference>
<feature type="domain" description="DUF3492" evidence="1">
    <location>
        <begin position="10"/>
        <end position="278"/>
    </location>
</feature>
<dbReference type="Proteomes" id="UP000326554">
    <property type="component" value="Unassembled WGS sequence"/>
</dbReference>
<protein>
    <submittedName>
        <fullName evidence="2">DUF3492 domain-containing protein</fullName>
    </submittedName>
</protein>
<name>A0A5J5GPI2_9RHOB</name>
<dbReference type="InterPro" id="IPR047691">
    <property type="entry name" value="PelF-like"/>
</dbReference>
<keyword evidence="3" id="KW-1185">Reference proteome</keyword>
<dbReference type="RefSeq" id="WP_150444967.1">
    <property type="nucleotide sequence ID" value="NZ_VYQE01000002.1"/>
</dbReference>
<dbReference type="InterPro" id="IPR022622">
    <property type="entry name" value="DUF3492"/>
</dbReference>
<dbReference type="Pfam" id="PF11997">
    <property type="entry name" value="DUF3492"/>
    <property type="match status" value="1"/>
</dbReference>